<feature type="domain" description="RNA polymerase sigma factor 70 region 4 type 2" evidence="7">
    <location>
        <begin position="139"/>
        <end position="191"/>
    </location>
</feature>
<dbReference type="Proteomes" id="UP001596380">
    <property type="component" value="Unassembled WGS sequence"/>
</dbReference>
<proteinExistence type="inferred from homology"/>
<dbReference type="InterPro" id="IPR036388">
    <property type="entry name" value="WH-like_DNA-bd_sf"/>
</dbReference>
<dbReference type="InterPro" id="IPR014284">
    <property type="entry name" value="RNA_pol_sigma-70_dom"/>
</dbReference>
<dbReference type="Gene3D" id="1.10.1740.10">
    <property type="match status" value="1"/>
</dbReference>
<evidence type="ECO:0000313" key="9">
    <source>
        <dbReference type="Proteomes" id="UP001596380"/>
    </source>
</evidence>
<evidence type="ECO:0000259" key="7">
    <source>
        <dbReference type="Pfam" id="PF08281"/>
    </source>
</evidence>
<evidence type="ECO:0000256" key="2">
    <source>
        <dbReference type="ARBA" id="ARBA00023015"/>
    </source>
</evidence>
<protein>
    <submittedName>
        <fullName evidence="8">RNA polymerase sigma factor</fullName>
    </submittedName>
</protein>
<dbReference type="Pfam" id="PF04542">
    <property type="entry name" value="Sigma70_r2"/>
    <property type="match status" value="1"/>
</dbReference>
<comment type="caution">
    <text evidence="8">The sequence shown here is derived from an EMBL/GenBank/DDBJ whole genome shotgun (WGS) entry which is preliminary data.</text>
</comment>
<dbReference type="InterPro" id="IPR013325">
    <property type="entry name" value="RNA_pol_sigma_r2"/>
</dbReference>
<dbReference type="Gene3D" id="1.10.10.10">
    <property type="entry name" value="Winged helix-like DNA-binding domain superfamily/Winged helix DNA-binding domain"/>
    <property type="match status" value="1"/>
</dbReference>
<dbReference type="CDD" id="cd06171">
    <property type="entry name" value="Sigma70_r4"/>
    <property type="match status" value="1"/>
</dbReference>
<evidence type="ECO:0000256" key="1">
    <source>
        <dbReference type="ARBA" id="ARBA00010641"/>
    </source>
</evidence>
<keyword evidence="9" id="KW-1185">Reference proteome</keyword>
<evidence type="ECO:0000313" key="8">
    <source>
        <dbReference type="EMBL" id="MFC6880201.1"/>
    </source>
</evidence>
<dbReference type="SUPFAM" id="SSF88946">
    <property type="entry name" value="Sigma2 domain of RNA polymerase sigma factors"/>
    <property type="match status" value="1"/>
</dbReference>
<name>A0ABW2CEQ2_9ACTN</name>
<evidence type="ECO:0000256" key="5">
    <source>
        <dbReference type="SAM" id="MobiDB-lite"/>
    </source>
</evidence>
<dbReference type="InterPro" id="IPR007627">
    <property type="entry name" value="RNA_pol_sigma70_r2"/>
</dbReference>
<dbReference type="EMBL" id="JBHSXS010000004">
    <property type="protein sequence ID" value="MFC6880201.1"/>
    <property type="molecule type" value="Genomic_DNA"/>
</dbReference>
<dbReference type="Pfam" id="PF08281">
    <property type="entry name" value="Sigma70_r4_2"/>
    <property type="match status" value="1"/>
</dbReference>
<feature type="region of interest" description="Disordered" evidence="5">
    <location>
        <begin position="1"/>
        <end position="23"/>
    </location>
</feature>
<dbReference type="PANTHER" id="PTHR43133">
    <property type="entry name" value="RNA POLYMERASE ECF-TYPE SIGMA FACTO"/>
    <property type="match status" value="1"/>
</dbReference>
<accession>A0ABW2CEQ2</accession>
<dbReference type="InterPro" id="IPR013249">
    <property type="entry name" value="RNA_pol_sigma70_r4_t2"/>
</dbReference>
<feature type="domain" description="RNA polymerase sigma-70 region 2" evidence="6">
    <location>
        <begin position="41"/>
        <end position="107"/>
    </location>
</feature>
<sequence length="208" mass="23184">MTVTTDAPAGAEQTPAGAGETGDASVIERSWHEPERFGAIFDAYFAEIHRYVARRLDAQAADDIAAETFHAAFRQRRSYDLSRDNARPWLYGIATNLIGRYRRDEVRKLRALRRLPVERDAGGDEERIDVRVSAHAARRSLAEALAGLPAGQRDVLLLIVLAELTHDQVAEALDVPAGTVSSRFDRARRKLRKALGGTNPLRDEERTR</sequence>
<evidence type="ECO:0000256" key="3">
    <source>
        <dbReference type="ARBA" id="ARBA00023082"/>
    </source>
</evidence>
<evidence type="ECO:0000259" key="6">
    <source>
        <dbReference type="Pfam" id="PF04542"/>
    </source>
</evidence>
<dbReference type="NCBIfam" id="TIGR02937">
    <property type="entry name" value="sigma70-ECF"/>
    <property type="match status" value="1"/>
</dbReference>
<organism evidence="8 9">
    <name type="scientific">Actinomadura yumaensis</name>
    <dbReference type="NCBI Taxonomy" id="111807"/>
    <lineage>
        <taxon>Bacteria</taxon>
        <taxon>Bacillati</taxon>
        <taxon>Actinomycetota</taxon>
        <taxon>Actinomycetes</taxon>
        <taxon>Streptosporangiales</taxon>
        <taxon>Thermomonosporaceae</taxon>
        <taxon>Actinomadura</taxon>
    </lineage>
</organism>
<dbReference type="SUPFAM" id="SSF88659">
    <property type="entry name" value="Sigma3 and sigma4 domains of RNA polymerase sigma factors"/>
    <property type="match status" value="1"/>
</dbReference>
<reference evidence="9" key="1">
    <citation type="journal article" date="2019" name="Int. J. Syst. Evol. Microbiol.">
        <title>The Global Catalogue of Microorganisms (GCM) 10K type strain sequencing project: providing services to taxonomists for standard genome sequencing and annotation.</title>
        <authorList>
            <consortium name="The Broad Institute Genomics Platform"/>
            <consortium name="The Broad Institute Genome Sequencing Center for Infectious Disease"/>
            <person name="Wu L."/>
            <person name="Ma J."/>
        </authorList>
    </citation>
    <scope>NUCLEOTIDE SEQUENCE [LARGE SCALE GENOMIC DNA]</scope>
    <source>
        <strain evidence="9">JCM 3369</strain>
    </source>
</reference>
<evidence type="ECO:0000256" key="4">
    <source>
        <dbReference type="ARBA" id="ARBA00023163"/>
    </source>
</evidence>
<dbReference type="InterPro" id="IPR013324">
    <property type="entry name" value="RNA_pol_sigma_r3/r4-like"/>
</dbReference>
<gene>
    <name evidence="8" type="ORF">ACFQKB_10545</name>
</gene>
<keyword evidence="2" id="KW-0805">Transcription regulation</keyword>
<keyword evidence="3" id="KW-0731">Sigma factor</keyword>
<dbReference type="RefSeq" id="WP_309239593.1">
    <property type="nucleotide sequence ID" value="NZ_JBHSXE010000001.1"/>
</dbReference>
<comment type="similarity">
    <text evidence="1">Belongs to the sigma-70 factor family. ECF subfamily.</text>
</comment>
<dbReference type="InterPro" id="IPR039425">
    <property type="entry name" value="RNA_pol_sigma-70-like"/>
</dbReference>
<dbReference type="PANTHER" id="PTHR43133:SF25">
    <property type="entry name" value="RNA POLYMERASE SIGMA FACTOR RFAY-RELATED"/>
    <property type="match status" value="1"/>
</dbReference>
<keyword evidence="4" id="KW-0804">Transcription</keyword>